<sequence>MNGEELLICIKQCIMEHFQPMIYVENRNVIQTTRGTFSVPDNYRNHKFLAFTFIGHILYTDDTPVIEKELDWPDPALVFNTVVDRIINHPELAQFISVSFISTLKATIGQGLDMNVKGTLNHKEKGIRRPKTVSFRYMESPLVNKKVTTFFSYLRDYNKIVSEYGNNTKFTLKFSCQAYWASGPNFAALKNVIRCFIVHEYISEYVERERTKYHIKKQGSWAEEDHPRDLSKAQYEGNGLTEKSPNTDEELGTKIDSLCEQWQSEAEDQADAEILAKKIVGNSQRMANLKIRRAKFKNILYHTLKELIQSQGTVKIYRGNTFTHDSVKISLHYEEPHIAAVWAHLTVKFETWRPVDVEVEFRCKFKERKINK</sequence>
<dbReference type="EMBL" id="OX365909">
    <property type="protein sequence ID" value="CAI4049684.1"/>
    <property type="molecule type" value="Genomic_DNA"/>
</dbReference>
<gene>
    <name evidence="1" type="primary">SKDI14G1420</name>
    <name evidence="1" type="ORF">SKDI_14G1420</name>
</gene>
<dbReference type="RefSeq" id="XP_056084625.1">
    <property type="nucleotide sequence ID" value="XM_056230736.1"/>
</dbReference>
<protein>
    <submittedName>
        <fullName evidence="1">Uncharacterized protein</fullName>
    </submittedName>
</protein>
<dbReference type="Pfam" id="PF05797">
    <property type="entry name" value="Rep_4"/>
    <property type="match status" value="1"/>
</dbReference>
<evidence type="ECO:0000313" key="1">
    <source>
        <dbReference type="EMBL" id="CAI4049684.1"/>
    </source>
</evidence>
<reference evidence="1" key="1">
    <citation type="submission" date="2022-10" db="EMBL/GenBank/DDBJ databases">
        <authorList>
            <person name="Byrne P K."/>
        </authorList>
    </citation>
    <scope>NUCLEOTIDE SEQUENCE</scope>
    <source>
        <strain evidence="1">IFO1802</strain>
    </source>
</reference>
<dbReference type="Proteomes" id="UP001162087">
    <property type="component" value="Chromosome 14"/>
</dbReference>
<dbReference type="AlphaFoldDB" id="A0AA35NLC7"/>
<organism evidence="1 2">
    <name type="scientific">Saccharomyces kudriavzevii (strain ATCC MYA-4449 / AS 2.2408 / CBS 8840 / NBRC 1802 / NCYC 2889)</name>
    <name type="common">Yeast</name>
    <dbReference type="NCBI Taxonomy" id="226230"/>
    <lineage>
        <taxon>Eukaryota</taxon>
        <taxon>Fungi</taxon>
        <taxon>Dikarya</taxon>
        <taxon>Ascomycota</taxon>
        <taxon>Saccharomycotina</taxon>
        <taxon>Saccharomycetes</taxon>
        <taxon>Saccharomycetales</taxon>
        <taxon>Saccharomycetaceae</taxon>
        <taxon>Saccharomyces</taxon>
    </lineage>
</organism>
<proteinExistence type="predicted"/>
<dbReference type="GO" id="GO:0030541">
    <property type="term" value="P:plasmid partitioning"/>
    <property type="evidence" value="ECO:0007669"/>
    <property type="project" value="InterPro"/>
</dbReference>
<name>A0AA35NLC7_SACK1</name>
<accession>A0AA35NLC7</accession>
<evidence type="ECO:0000313" key="2">
    <source>
        <dbReference type="Proteomes" id="UP001162087"/>
    </source>
</evidence>
<keyword evidence="2" id="KW-1185">Reference proteome</keyword>
<dbReference type="GeneID" id="80926630"/>
<dbReference type="InterPro" id="IPR008897">
    <property type="entry name" value="Rep_fungi"/>
</dbReference>